<evidence type="ECO:0000313" key="2">
    <source>
        <dbReference type="EMBL" id="KAJ7336893.1"/>
    </source>
</evidence>
<reference evidence="2" key="1">
    <citation type="submission" date="2023-03" db="EMBL/GenBank/DDBJ databases">
        <title>Massive genome expansion in bonnet fungi (Mycena s.s.) driven by repeated elements and novel gene families across ecological guilds.</title>
        <authorList>
            <consortium name="Lawrence Berkeley National Laboratory"/>
            <person name="Harder C.B."/>
            <person name="Miyauchi S."/>
            <person name="Viragh M."/>
            <person name="Kuo A."/>
            <person name="Thoen E."/>
            <person name="Andreopoulos B."/>
            <person name="Lu D."/>
            <person name="Skrede I."/>
            <person name="Drula E."/>
            <person name="Henrissat B."/>
            <person name="Morin E."/>
            <person name="Kohler A."/>
            <person name="Barry K."/>
            <person name="LaButti K."/>
            <person name="Morin E."/>
            <person name="Salamov A."/>
            <person name="Lipzen A."/>
            <person name="Mereny Z."/>
            <person name="Hegedus B."/>
            <person name="Baldrian P."/>
            <person name="Stursova M."/>
            <person name="Weitz H."/>
            <person name="Taylor A."/>
            <person name="Grigoriev I.V."/>
            <person name="Nagy L.G."/>
            <person name="Martin F."/>
            <person name="Kauserud H."/>
        </authorList>
    </citation>
    <scope>NUCLEOTIDE SEQUENCE</scope>
    <source>
        <strain evidence="2">CBHHK002</strain>
    </source>
</reference>
<protein>
    <submittedName>
        <fullName evidence="2">Uncharacterized protein</fullName>
    </submittedName>
</protein>
<keyword evidence="1" id="KW-0472">Membrane</keyword>
<comment type="caution">
    <text evidence="2">The sequence shown here is derived from an EMBL/GenBank/DDBJ whole genome shotgun (WGS) entry which is preliminary data.</text>
</comment>
<organism evidence="2 3">
    <name type="scientific">Mycena albidolilacea</name>
    <dbReference type="NCBI Taxonomy" id="1033008"/>
    <lineage>
        <taxon>Eukaryota</taxon>
        <taxon>Fungi</taxon>
        <taxon>Dikarya</taxon>
        <taxon>Basidiomycota</taxon>
        <taxon>Agaricomycotina</taxon>
        <taxon>Agaricomycetes</taxon>
        <taxon>Agaricomycetidae</taxon>
        <taxon>Agaricales</taxon>
        <taxon>Marasmiineae</taxon>
        <taxon>Mycenaceae</taxon>
        <taxon>Mycena</taxon>
    </lineage>
</organism>
<proteinExistence type="predicted"/>
<evidence type="ECO:0000256" key="1">
    <source>
        <dbReference type="SAM" id="Phobius"/>
    </source>
</evidence>
<feature type="transmembrane region" description="Helical" evidence="1">
    <location>
        <begin position="20"/>
        <end position="43"/>
    </location>
</feature>
<name>A0AAD6ZSK9_9AGAR</name>
<keyword evidence="1" id="KW-1133">Transmembrane helix</keyword>
<dbReference type="EMBL" id="JARIHO010000030">
    <property type="protein sequence ID" value="KAJ7336893.1"/>
    <property type="molecule type" value="Genomic_DNA"/>
</dbReference>
<evidence type="ECO:0000313" key="3">
    <source>
        <dbReference type="Proteomes" id="UP001218218"/>
    </source>
</evidence>
<accession>A0AAD6ZSK9</accession>
<dbReference type="AlphaFoldDB" id="A0AAD6ZSK9"/>
<keyword evidence="1" id="KW-0812">Transmembrane</keyword>
<sequence>MEYLRPVPHLKPLGSAITSVFVSTFATLPAMWIIFSLVAGALARPRTTGDIKKETNFTSTNLSTFTGYGYGKSNKADWDNATEVTHLSGQKELNMGLHTPLACALM</sequence>
<keyword evidence="3" id="KW-1185">Reference proteome</keyword>
<gene>
    <name evidence="2" type="ORF">DFH08DRAFT_1082928</name>
</gene>
<dbReference type="Proteomes" id="UP001218218">
    <property type="component" value="Unassembled WGS sequence"/>
</dbReference>